<protein>
    <submittedName>
        <fullName evidence="3">Uncharacterized protein</fullName>
    </submittedName>
</protein>
<reference evidence="3 4" key="1">
    <citation type="submission" date="2014-04" db="EMBL/GenBank/DDBJ databases">
        <title>Genome evolution of avian class.</title>
        <authorList>
            <person name="Zhang G."/>
            <person name="Li C."/>
        </authorList>
    </citation>
    <scope>NUCLEOTIDE SEQUENCE [LARGE SCALE GENOMIC DNA]</scope>
    <source>
        <strain evidence="3">BGI_N333</strain>
    </source>
</reference>
<gene>
    <name evidence="3" type="ORF">N333_00554</name>
</gene>
<sequence length="170" mass="18563">VGTYSVTHGVAFCTPCKDGMTTRTPGTSSMKDCVKKGRTEHAISIVHKVPALLLIVLPALLILNVLFILTSCYWFYQDYRLPSPRASKMKGNTLRMEKRIPKQGPQALPDAGPASDTSTSQRGDKEQTDGASSPAMTLNLADETDETTPVLAPEKRRRDSFLSEIPSTHS</sequence>
<keyword evidence="2" id="KW-0812">Transmembrane</keyword>
<evidence type="ECO:0000256" key="1">
    <source>
        <dbReference type="SAM" id="MobiDB-lite"/>
    </source>
</evidence>
<keyword evidence="4" id="KW-1185">Reference proteome</keyword>
<dbReference type="Proteomes" id="UP000053840">
    <property type="component" value="Unassembled WGS sequence"/>
</dbReference>
<feature type="non-terminal residue" evidence="3">
    <location>
        <position position="170"/>
    </location>
</feature>
<evidence type="ECO:0000313" key="4">
    <source>
        <dbReference type="Proteomes" id="UP000053840"/>
    </source>
</evidence>
<organism evidence="3 4">
    <name type="scientific">Nestor notabilis</name>
    <name type="common">Kea</name>
    <dbReference type="NCBI Taxonomy" id="176057"/>
    <lineage>
        <taxon>Eukaryota</taxon>
        <taxon>Metazoa</taxon>
        <taxon>Chordata</taxon>
        <taxon>Craniata</taxon>
        <taxon>Vertebrata</taxon>
        <taxon>Euteleostomi</taxon>
        <taxon>Archelosauria</taxon>
        <taxon>Archosauria</taxon>
        <taxon>Dinosauria</taxon>
        <taxon>Saurischia</taxon>
        <taxon>Theropoda</taxon>
        <taxon>Coelurosauria</taxon>
        <taxon>Aves</taxon>
        <taxon>Neognathae</taxon>
        <taxon>Neoaves</taxon>
        <taxon>Telluraves</taxon>
        <taxon>Australaves</taxon>
        <taxon>Psittaciformes</taxon>
        <taxon>Psittacidae</taxon>
        <taxon>Nestor</taxon>
    </lineage>
</organism>
<dbReference type="AlphaFoldDB" id="A0A091S8F3"/>
<feature type="region of interest" description="Disordered" evidence="1">
    <location>
        <begin position="83"/>
        <end position="170"/>
    </location>
</feature>
<feature type="transmembrane region" description="Helical" evidence="2">
    <location>
        <begin position="51"/>
        <end position="76"/>
    </location>
</feature>
<name>A0A091S8F3_NESNO</name>
<accession>A0A091S8F3</accession>
<evidence type="ECO:0000313" key="3">
    <source>
        <dbReference type="EMBL" id="KFQ53294.1"/>
    </source>
</evidence>
<feature type="non-terminal residue" evidence="3">
    <location>
        <position position="1"/>
    </location>
</feature>
<proteinExistence type="predicted"/>
<keyword evidence="2" id="KW-0472">Membrane</keyword>
<dbReference type="EMBL" id="KK944528">
    <property type="protein sequence ID" value="KFQ53294.1"/>
    <property type="molecule type" value="Genomic_DNA"/>
</dbReference>
<keyword evidence="2" id="KW-1133">Transmembrane helix</keyword>
<evidence type="ECO:0000256" key="2">
    <source>
        <dbReference type="SAM" id="Phobius"/>
    </source>
</evidence>